<dbReference type="KEGG" id="vg:54991200"/>
<dbReference type="NCBIfam" id="TIGR01610">
    <property type="entry name" value="phage_O_Nterm"/>
    <property type="match status" value="1"/>
</dbReference>
<evidence type="ECO:0000313" key="3">
    <source>
        <dbReference type="EMBL" id="AWD90803.1"/>
    </source>
</evidence>
<organism evidence="3 4">
    <name type="scientific">Burkholderia phage vB_BmuP_KL4</name>
    <dbReference type="NCBI Taxonomy" id="2115967"/>
    <lineage>
        <taxon>Viruses</taxon>
        <taxon>Duplodnaviria</taxon>
        <taxon>Heunggongvirae</taxon>
        <taxon>Uroviricota</taxon>
        <taxon>Caudoviricetes</taxon>
        <taxon>Kelquatrovirus</taxon>
        <taxon>Kelquatrovirus KL4</taxon>
    </lineage>
</organism>
<name>A0A2S1GN71_9CAUD</name>
<dbReference type="InterPro" id="IPR036388">
    <property type="entry name" value="WH-like_DNA-bd_sf"/>
</dbReference>
<reference evidence="3 4" key="1">
    <citation type="submission" date="2018-03" db="EMBL/GenBank/DDBJ databases">
        <authorList>
            <person name="Keele B.F."/>
        </authorList>
    </citation>
    <scope>NUCLEOTIDE SEQUENCE [LARGE SCALE GENOMIC DNA]</scope>
</reference>
<proteinExistence type="predicted"/>
<dbReference type="Proteomes" id="UP000246280">
    <property type="component" value="Segment"/>
</dbReference>
<dbReference type="Gene3D" id="1.10.10.10">
    <property type="entry name" value="Winged helix-like DNA-binding domain superfamily/Winged helix DNA-binding domain"/>
    <property type="match status" value="1"/>
</dbReference>
<dbReference type="RefSeq" id="YP_009800697.1">
    <property type="nucleotide sequence ID" value="NC_047958.1"/>
</dbReference>
<feature type="region of interest" description="Disordered" evidence="1">
    <location>
        <begin position="113"/>
        <end position="157"/>
    </location>
</feature>
<dbReference type="EMBL" id="MH128984">
    <property type="protein sequence ID" value="AWD90803.1"/>
    <property type="molecule type" value="Genomic_DNA"/>
</dbReference>
<dbReference type="Pfam" id="PF04492">
    <property type="entry name" value="Phage_rep_O"/>
    <property type="match status" value="1"/>
</dbReference>
<evidence type="ECO:0000256" key="1">
    <source>
        <dbReference type="SAM" id="MobiDB-lite"/>
    </source>
</evidence>
<reference evidence="3 4" key="2">
    <citation type="submission" date="2018-05" db="EMBL/GenBank/DDBJ databases">
        <title>Lysogenic conversion of Stenotrophomonas maltophilia by temperate phage DLP4.</title>
        <authorList>
            <person name="Dennis J."/>
            <person name="Stothard P."/>
        </authorList>
    </citation>
    <scope>NUCLEOTIDE SEQUENCE [LARGE SCALE GENOMIC DNA]</scope>
</reference>
<evidence type="ECO:0000259" key="2">
    <source>
        <dbReference type="Pfam" id="PF04492"/>
    </source>
</evidence>
<accession>A0A2S1GN71</accession>
<dbReference type="GO" id="GO:0006260">
    <property type="term" value="P:DNA replication"/>
    <property type="evidence" value="ECO:0007669"/>
    <property type="project" value="InterPro"/>
</dbReference>
<keyword evidence="4" id="KW-1185">Reference proteome</keyword>
<sequence length="261" mass="29965">MKSNPQLEEGYTRIANELYEAILGFGFTQRQLLVLLTVLRKTYGYGKKEDDMSAAQIGQMCNVGRNHVTEVIGQLVHMKVLNRASGTFGLVLGINKTYSEWLKVVPNRDTLSQKGTSPELVLVPNRDSTSPDLGQVDSPKSGHTKENLPKETQKKTRARRAELSLTEWLAACKELGEKPIPEDDSIFDYADKQQLPIDFVRYAWLEFRRKYSENGKKQKDWRAHFRNAVRENWYGLWFAKGDEYVLTTRGVQVQREHREAA</sequence>
<dbReference type="InterPro" id="IPR006497">
    <property type="entry name" value="Phage_lambda_VrpO_N"/>
</dbReference>
<feature type="compositionally biased region" description="Basic and acidic residues" evidence="1">
    <location>
        <begin position="143"/>
        <end position="157"/>
    </location>
</feature>
<feature type="domain" description="Bacteriophage lambda Replication protein O N-terminal" evidence="2">
    <location>
        <begin position="6"/>
        <end position="101"/>
    </location>
</feature>
<evidence type="ECO:0000313" key="4">
    <source>
        <dbReference type="Proteomes" id="UP000246280"/>
    </source>
</evidence>
<dbReference type="GeneID" id="54991200"/>
<protein>
    <submittedName>
        <fullName evidence="3">Replication protein O</fullName>
    </submittedName>
</protein>